<keyword evidence="4" id="KW-0012">Acyltransferase</keyword>
<accession>A0A0A0HMJ3</accession>
<feature type="transmembrane region" description="Helical" evidence="1">
    <location>
        <begin position="72"/>
        <end position="91"/>
    </location>
</feature>
<feature type="transmembrane region" description="Helical" evidence="1">
    <location>
        <begin position="223"/>
        <end position="242"/>
    </location>
</feature>
<feature type="transmembrane region" description="Helical" evidence="1">
    <location>
        <begin position="345"/>
        <end position="365"/>
    </location>
</feature>
<dbReference type="AlphaFoldDB" id="A0A0A0HMJ3"/>
<dbReference type="Pfam" id="PF01757">
    <property type="entry name" value="Acyl_transf_3"/>
    <property type="match status" value="1"/>
</dbReference>
<feature type="transmembrane region" description="Helical" evidence="1">
    <location>
        <begin position="38"/>
        <end position="65"/>
    </location>
</feature>
<dbReference type="eggNOG" id="COG1835">
    <property type="taxonomic scope" value="Bacteria"/>
</dbReference>
<comment type="caution">
    <text evidence="4">The sequence shown here is derived from an EMBL/GenBank/DDBJ whole genome shotgun (WGS) entry which is preliminary data.</text>
</comment>
<gene>
    <name evidence="4" type="ORF">rosmuc_01630</name>
</gene>
<feature type="transmembrane region" description="Helical" evidence="1">
    <location>
        <begin position="188"/>
        <end position="211"/>
    </location>
</feature>
<dbReference type="EMBL" id="AONH01000008">
    <property type="protein sequence ID" value="KGM88400.1"/>
    <property type="molecule type" value="Genomic_DNA"/>
</dbReference>
<dbReference type="RefSeq" id="WP_037271871.1">
    <property type="nucleotide sequence ID" value="NZ_KN293978.2"/>
</dbReference>
<feature type="transmembrane region" description="Helical" evidence="1">
    <location>
        <begin position="313"/>
        <end position="333"/>
    </location>
</feature>
<dbReference type="GO" id="GO:0016747">
    <property type="term" value="F:acyltransferase activity, transferring groups other than amino-acyl groups"/>
    <property type="evidence" value="ECO:0007669"/>
    <property type="project" value="InterPro"/>
</dbReference>
<feature type="transmembrane region" description="Helical" evidence="1">
    <location>
        <begin position="165"/>
        <end position="182"/>
    </location>
</feature>
<evidence type="ECO:0000256" key="1">
    <source>
        <dbReference type="SAM" id="Phobius"/>
    </source>
</evidence>
<evidence type="ECO:0000259" key="3">
    <source>
        <dbReference type="Pfam" id="PF19040"/>
    </source>
</evidence>
<dbReference type="InterPro" id="IPR002656">
    <property type="entry name" value="Acyl_transf_3_dom"/>
</dbReference>
<proteinExistence type="predicted"/>
<dbReference type="OrthoDB" id="9796461at2"/>
<evidence type="ECO:0000313" key="4">
    <source>
        <dbReference type="EMBL" id="KGM88400.1"/>
    </source>
</evidence>
<dbReference type="GO" id="GO:0016020">
    <property type="term" value="C:membrane"/>
    <property type="evidence" value="ECO:0007669"/>
    <property type="project" value="TreeGrafter"/>
</dbReference>
<keyword evidence="1" id="KW-0472">Membrane</keyword>
<dbReference type="PATRIC" id="fig|1288298.3.peg.1642"/>
<name>A0A0A0HMJ3_9RHOB</name>
<dbReference type="Pfam" id="PF19040">
    <property type="entry name" value="SGNH"/>
    <property type="match status" value="1"/>
</dbReference>
<dbReference type="Proteomes" id="UP000030021">
    <property type="component" value="Unassembled WGS sequence"/>
</dbReference>
<dbReference type="HOGENOM" id="CLU_005679_10_2_5"/>
<feature type="transmembrane region" description="Helical" evidence="1">
    <location>
        <begin position="12"/>
        <end position="32"/>
    </location>
</feature>
<keyword evidence="1" id="KW-1133">Transmembrane helix</keyword>
<sequence length="649" mass="71731">MKYRPEIDGLRAVAILPVVLYHAGVSWFPGGFVGVDVFFVISGYLITSIILGERAAGSFTLVGFYGRRIRRIFPALFVMMGISYPVAWALLDPSAMAEFSGSIAASTVFFANVYFLEVSGYFATAAEFKPLLHNWSLSVEEQFYLLFPMAVLLTWRAGAKWQGRIFLAVALISLGLAQWQIARGNEARAFFLLYARLWELMVGVLVAYWLATPQGAALRDGGRLRHGALLGLALILWAVFTYDTETPFPGLAALLPCVGAALVIACATGQSMTGRLLGWRPVVFVGLVSYSLYLWHVPALVFTRIGTGRDDLWLMLAACVLAFALAVLSWRHVERPFRRMHALPPLRLFGTAAVCMAVLGGLGLLGQETDGFRAHYLANRLDPETRANYERFSPTATRSRVADDGCRFRDEELKEDFGARLQQCAAQHGPGIFVLGDSHAENVYNALRSTERFPFLVGLTRGGCRPYQYKAKCSYEAAIAFLEAHRDAVAQVVFHVSGSHYILDHRNEGDSDAAFEPGSEARIADENITLTSAYLARLPEELDVLWLGPFAEARVDLSNPGNYSPERLRFNPVSLAHFDVLEARIEAEAKAQNAYRYVSLINALDFDQDALLQGDCLTFWDVDHFSPCGEHIFGPTIADLVLGKAPLTQ</sequence>
<evidence type="ECO:0000313" key="5">
    <source>
        <dbReference type="Proteomes" id="UP000030021"/>
    </source>
</evidence>
<feature type="domain" description="SGNH" evidence="3">
    <location>
        <begin position="406"/>
        <end position="637"/>
    </location>
</feature>
<organism evidence="4 5">
    <name type="scientific">Roseovarius mucosus DSM 17069</name>
    <dbReference type="NCBI Taxonomy" id="1288298"/>
    <lineage>
        <taxon>Bacteria</taxon>
        <taxon>Pseudomonadati</taxon>
        <taxon>Pseudomonadota</taxon>
        <taxon>Alphaproteobacteria</taxon>
        <taxon>Rhodobacterales</taxon>
        <taxon>Roseobacteraceae</taxon>
        <taxon>Roseovarius</taxon>
    </lineage>
</organism>
<dbReference type="STRING" id="215743.ROSMUCSMR3_00118"/>
<dbReference type="InterPro" id="IPR050879">
    <property type="entry name" value="Acyltransferase_3"/>
</dbReference>
<keyword evidence="1" id="KW-0812">Transmembrane</keyword>
<feature type="transmembrane region" description="Helical" evidence="1">
    <location>
        <begin position="248"/>
        <end position="269"/>
    </location>
</feature>
<keyword evidence="4" id="KW-0808">Transferase</keyword>
<dbReference type="PANTHER" id="PTHR23028:SF53">
    <property type="entry name" value="ACYL_TRANSF_3 DOMAIN-CONTAINING PROTEIN"/>
    <property type="match status" value="1"/>
</dbReference>
<dbReference type="PANTHER" id="PTHR23028">
    <property type="entry name" value="ACETYLTRANSFERASE"/>
    <property type="match status" value="1"/>
</dbReference>
<dbReference type="InterPro" id="IPR043968">
    <property type="entry name" value="SGNH"/>
</dbReference>
<feature type="transmembrane region" description="Helical" evidence="1">
    <location>
        <begin position="281"/>
        <end position="301"/>
    </location>
</feature>
<feature type="domain" description="Acyltransferase 3" evidence="2">
    <location>
        <begin position="5"/>
        <end position="330"/>
    </location>
</feature>
<reference evidence="4 5" key="1">
    <citation type="submission" date="2013-01" db="EMBL/GenBank/DDBJ databases">
        <authorList>
            <person name="Fiebig A."/>
            <person name="Goeker M."/>
            <person name="Klenk H.-P.P."/>
        </authorList>
    </citation>
    <scope>NUCLEOTIDE SEQUENCE [LARGE SCALE GENOMIC DNA]</scope>
    <source>
        <strain evidence="4 5">DSM 17069</strain>
    </source>
</reference>
<evidence type="ECO:0000259" key="2">
    <source>
        <dbReference type="Pfam" id="PF01757"/>
    </source>
</evidence>
<protein>
    <submittedName>
        <fullName evidence="4">Putative acyltransferase</fullName>
    </submittedName>
</protein>
<dbReference type="GO" id="GO:0009103">
    <property type="term" value="P:lipopolysaccharide biosynthetic process"/>
    <property type="evidence" value="ECO:0007669"/>
    <property type="project" value="TreeGrafter"/>
</dbReference>